<protein>
    <submittedName>
        <fullName evidence="1">Toxin RelE</fullName>
    </submittedName>
</protein>
<accession>A0ABQ4PWP6</accession>
<evidence type="ECO:0000313" key="2">
    <source>
        <dbReference type="Proteomes" id="UP001161064"/>
    </source>
</evidence>
<reference evidence="1" key="2">
    <citation type="journal article" date="2023" name="ISME Commun">
        <title>Characterization of a bloom-associated alphaproteobacterial lineage, 'Candidatus Phycosocius': insights into freshwater algal-bacterial interactions.</title>
        <authorList>
            <person name="Tanabe Y."/>
            <person name="Yamaguchi H."/>
            <person name="Yoshida M."/>
            <person name="Kai A."/>
            <person name="Okazaki Y."/>
        </authorList>
    </citation>
    <scope>NUCLEOTIDE SEQUENCE</scope>
    <source>
        <strain evidence="1">BOTRYCO-1</strain>
    </source>
</reference>
<comment type="caution">
    <text evidence="1">The sequence shown here is derived from an EMBL/GenBank/DDBJ whole genome shotgun (WGS) entry which is preliminary data.</text>
</comment>
<dbReference type="Pfam" id="PF09907">
    <property type="entry name" value="HigB_toxin"/>
    <property type="match status" value="1"/>
</dbReference>
<reference evidence="1" key="1">
    <citation type="submission" date="2021-05" db="EMBL/GenBank/DDBJ databases">
        <authorList>
            <person name="Tanabe Y."/>
        </authorList>
    </citation>
    <scope>NUCLEOTIDE SEQUENCE</scope>
    <source>
        <strain evidence="1">BOTRYCO-1</strain>
    </source>
</reference>
<keyword evidence="2" id="KW-1185">Reference proteome</keyword>
<organism evidence="1 2">
    <name type="scientific">Candidatus Phycosocius spiralis</name>
    <dbReference type="NCBI Taxonomy" id="2815099"/>
    <lineage>
        <taxon>Bacteria</taxon>
        <taxon>Pseudomonadati</taxon>
        <taxon>Pseudomonadota</taxon>
        <taxon>Alphaproteobacteria</taxon>
        <taxon>Caulobacterales</taxon>
        <taxon>Caulobacterales incertae sedis</taxon>
        <taxon>Candidatus Phycosocius</taxon>
    </lineage>
</organism>
<proteinExistence type="predicted"/>
<name>A0ABQ4PWP6_9PROT</name>
<sequence length="100" mass="10968">MRLIARKSLLEIGMAHPNARSSLHYLIGLVEAAHWQSLADVVAQVSKAKQVTGDRFRFEVAGGQFLVIMAFNWSCGIAFVNFVGTHAAYDKIDAATVSQF</sequence>
<dbReference type="EMBL" id="BPFZ01000010">
    <property type="protein sequence ID" value="GIU67466.1"/>
    <property type="molecule type" value="Genomic_DNA"/>
</dbReference>
<dbReference type="InterPro" id="IPR018669">
    <property type="entry name" value="Toxin_HigB"/>
</dbReference>
<evidence type="ECO:0000313" key="1">
    <source>
        <dbReference type="EMBL" id="GIU67466.1"/>
    </source>
</evidence>
<dbReference type="Proteomes" id="UP001161064">
    <property type="component" value="Unassembled WGS sequence"/>
</dbReference>
<gene>
    <name evidence="1" type="ORF">PsB1_1620</name>
</gene>